<dbReference type="RefSeq" id="WP_209053837.1">
    <property type="nucleotide sequence ID" value="NZ_CP072426.1"/>
</dbReference>
<protein>
    <submittedName>
        <fullName evidence="1">Uncharacterized protein</fullName>
    </submittedName>
</protein>
<reference evidence="1 2" key="1">
    <citation type="submission" date="2021-03" db="EMBL/GenBank/DDBJ databases">
        <title>Complete Genome of Pseudoalteromonas viridis Strain BBR56, a new biocontrol bacterial candidate.</title>
        <authorList>
            <person name="Handayani D.P."/>
            <person name="Isnansetyo A."/>
            <person name="Istiqomah I."/>
            <person name="Jumina J."/>
        </authorList>
    </citation>
    <scope>NUCLEOTIDE SEQUENCE [LARGE SCALE GENOMIC DNA]</scope>
    <source>
        <strain evidence="1 2">BBR56</strain>
    </source>
</reference>
<dbReference type="Proteomes" id="UP000665025">
    <property type="component" value="Chromosome 2"/>
</dbReference>
<organism evidence="1 2">
    <name type="scientific">Pseudoalteromonas viridis</name>
    <dbReference type="NCBI Taxonomy" id="339617"/>
    <lineage>
        <taxon>Bacteria</taxon>
        <taxon>Pseudomonadati</taxon>
        <taxon>Pseudomonadota</taxon>
        <taxon>Gammaproteobacteria</taxon>
        <taxon>Alteromonadales</taxon>
        <taxon>Pseudoalteromonadaceae</taxon>
        <taxon>Pseudoalteromonas</taxon>
    </lineage>
</organism>
<sequence>MIVDDLIKSLMEVESCSVLRARFGRKGEDRLLDIFGNHNGFPVISTFDYEPGEQDKALQTLRTELVAWKNSKADLLIDNVVHLSKITEYGDGSYDIRYYPVNFVKESEGYLIVQASCDENLSLREHFEA</sequence>
<keyword evidence="2" id="KW-1185">Reference proteome</keyword>
<evidence type="ECO:0000313" key="2">
    <source>
        <dbReference type="Proteomes" id="UP000665025"/>
    </source>
</evidence>
<proteinExistence type="predicted"/>
<name>A0ABX7V9R5_9GAMM</name>
<dbReference type="EMBL" id="CP072426">
    <property type="protein sequence ID" value="QTL37631.1"/>
    <property type="molecule type" value="Genomic_DNA"/>
</dbReference>
<gene>
    <name evidence="1" type="ORF">J5X90_22600</name>
</gene>
<accession>A0ABX7V9R5</accession>
<evidence type="ECO:0000313" key="1">
    <source>
        <dbReference type="EMBL" id="QTL37631.1"/>
    </source>
</evidence>